<keyword evidence="4" id="KW-1185">Reference proteome</keyword>
<comment type="caution">
    <text evidence="3">The sequence shown here is derived from an EMBL/GenBank/DDBJ whole genome shotgun (WGS) entry which is preliminary data.</text>
</comment>
<reference evidence="3 4" key="1">
    <citation type="submission" date="2017-06" db="EMBL/GenBank/DDBJ databases">
        <title>Ant-infecting Ophiocordyceps genomes reveal a high diversity of potential behavioral manipulation genes and a possible major role for enterotoxins.</title>
        <authorList>
            <person name="De Bekker C."/>
            <person name="Evans H.C."/>
            <person name="Brachmann A."/>
            <person name="Hughes D.P."/>
        </authorList>
    </citation>
    <scope>NUCLEOTIDE SEQUENCE [LARGE SCALE GENOMIC DNA]</scope>
    <source>
        <strain evidence="3 4">Map64</strain>
    </source>
</reference>
<feature type="region of interest" description="Disordered" evidence="1">
    <location>
        <begin position="22"/>
        <end position="76"/>
    </location>
</feature>
<dbReference type="EMBL" id="NJET01000059">
    <property type="protein sequence ID" value="PHH62990.1"/>
    <property type="molecule type" value="Genomic_DNA"/>
</dbReference>
<evidence type="ECO:0000256" key="1">
    <source>
        <dbReference type="SAM" id="MobiDB-lite"/>
    </source>
</evidence>
<evidence type="ECO:0000313" key="3">
    <source>
        <dbReference type="EMBL" id="PHH62990.1"/>
    </source>
</evidence>
<gene>
    <name evidence="3" type="ORF">CDD81_6415</name>
</gene>
<accession>A0A2C5Y6D6</accession>
<feature type="compositionally biased region" description="Polar residues" evidence="1">
    <location>
        <begin position="22"/>
        <end position="39"/>
    </location>
</feature>
<dbReference type="Proteomes" id="UP000226192">
    <property type="component" value="Unassembled WGS sequence"/>
</dbReference>
<protein>
    <recommendedName>
        <fullName evidence="5">SMP domain-containing protein</fullName>
    </recommendedName>
</protein>
<name>A0A2C5Y6D6_9HYPO</name>
<proteinExistence type="predicted"/>
<keyword evidence="2" id="KW-0732">Signal</keyword>
<dbReference type="OrthoDB" id="10365789at2759"/>
<organism evidence="3 4">
    <name type="scientific">Ophiocordyceps australis</name>
    <dbReference type="NCBI Taxonomy" id="1399860"/>
    <lineage>
        <taxon>Eukaryota</taxon>
        <taxon>Fungi</taxon>
        <taxon>Dikarya</taxon>
        <taxon>Ascomycota</taxon>
        <taxon>Pezizomycotina</taxon>
        <taxon>Sordariomycetes</taxon>
        <taxon>Hypocreomycetidae</taxon>
        <taxon>Hypocreales</taxon>
        <taxon>Ophiocordycipitaceae</taxon>
        <taxon>Ophiocordyceps</taxon>
    </lineage>
</organism>
<evidence type="ECO:0000256" key="2">
    <source>
        <dbReference type="SAM" id="SignalP"/>
    </source>
</evidence>
<dbReference type="AlphaFoldDB" id="A0A2C5Y6D6"/>
<feature type="signal peptide" evidence="2">
    <location>
        <begin position="1"/>
        <end position="17"/>
    </location>
</feature>
<feature type="region of interest" description="Disordered" evidence="1">
    <location>
        <begin position="104"/>
        <end position="126"/>
    </location>
</feature>
<feature type="chain" id="PRO_5012134971" description="SMP domain-containing protein" evidence="2">
    <location>
        <begin position="18"/>
        <end position="126"/>
    </location>
</feature>
<evidence type="ECO:0000313" key="4">
    <source>
        <dbReference type="Proteomes" id="UP000226192"/>
    </source>
</evidence>
<evidence type="ECO:0008006" key="5">
    <source>
        <dbReference type="Google" id="ProtNLM"/>
    </source>
</evidence>
<sequence length="126" mass="12923">MKVTAILIAAIAGLAAAMPLDSSSDLVQRSPQSGRQTKGQPGRGAGNSKFTGRIDPAILPASTFGHNPKGAAPNANSNIRAQKNASKGDIIDAAQGAREFLANPRVPKGTGKAVDTGSFNPFDIRD</sequence>